<comment type="pathway">
    <text evidence="1">Antibiotic biosynthesis.</text>
</comment>
<keyword evidence="3" id="KW-0560">Oxidoreductase</keyword>
<accession>A0A109IPN2</accession>
<dbReference type="RefSeq" id="WP_067301052.1">
    <property type="nucleotide sequence ID" value="NZ_LRMV01000003.1"/>
</dbReference>
<keyword evidence="5" id="KW-1185">Reference proteome</keyword>
<dbReference type="Gene3D" id="2.60.120.330">
    <property type="entry name" value="B-lactam Antibiotic, Isopenicillin N Synthase, Chain"/>
    <property type="match status" value="1"/>
</dbReference>
<dbReference type="InterPro" id="IPR044861">
    <property type="entry name" value="IPNS-like_FE2OG_OXY"/>
</dbReference>
<evidence type="ECO:0000256" key="3">
    <source>
        <dbReference type="RuleBase" id="RU003682"/>
    </source>
</evidence>
<dbReference type="SUPFAM" id="SSF51197">
    <property type="entry name" value="Clavaminate synthase-like"/>
    <property type="match status" value="1"/>
</dbReference>
<dbReference type="InterPro" id="IPR027443">
    <property type="entry name" value="IPNS-like_sf"/>
</dbReference>
<keyword evidence="2" id="KW-0045">Antibiotic biosynthesis</keyword>
<protein>
    <submittedName>
        <fullName evidence="4">Isopenicillin N synthase</fullName>
    </submittedName>
</protein>
<dbReference type="OrthoDB" id="21825at2"/>
<dbReference type="EMBL" id="LT607752">
    <property type="protein sequence ID" value="SCG74115.1"/>
    <property type="molecule type" value="Genomic_DNA"/>
</dbReference>
<name>A0A109IPN2_9ACTN</name>
<dbReference type="Proteomes" id="UP000198226">
    <property type="component" value="Chromosome I"/>
</dbReference>
<dbReference type="Pfam" id="PF14226">
    <property type="entry name" value="DIOX_N"/>
    <property type="match status" value="1"/>
</dbReference>
<dbReference type="Pfam" id="PF03171">
    <property type="entry name" value="2OG-FeII_Oxy"/>
    <property type="match status" value="1"/>
</dbReference>
<evidence type="ECO:0000313" key="4">
    <source>
        <dbReference type="EMBL" id="SCG74115.1"/>
    </source>
</evidence>
<dbReference type="GO" id="GO:0046872">
    <property type="term" value="F:metal ion binding"/>
    <property type="evidence" value="ECO:0007669"/>
    <property type="project" value="UniProtKB-KW"/>
</dbReference>
<evidence type="ECO:0000256" key="2">
    <source>
        <dbReference type="ARBA" id="ARBA00023194"/>
    </source>
</evidence>
<comment type="similarity">
    <text evidence="3">Belongs to the iron/ascorbate-dependent oxidoreductase family.</text>
</comment>
<organism evidence="4 5">
    <name type="scientific">Micromonospora rifamycinica</name>
    <dbReference type="NCBI Taxonomy" id="291594"/>
    <lineage>
        <taxon>Bacteria</taxon>
        <taxon>Bacillati</taxon>
        <taxon>Actinomycetota</taxon>
        <taxon>Actinomycetes</taxon>
        <taxon>Micromonosporales</taxon>
        <taxon>Micromonosporaceae</taxon>
        <taxon>Micromonospora</taxon>
    </lineage>
</organism>
<dbReference type="InterPro" id="IPR005123">
    <property type="entry name" value="Oxoglu/Fe-dep_dioxygenase_dom"/>
</dbReference>
<keyword evidence="3" id="KW-0408">Iron</keyword>
<gene>
    <name evidence="4" type="ORF">GA0070623_3857</name>
</gene>
<dbReference type="GO" id="GO:0016491">
    <property type="term" value="F:oxidoreductase activity"/>
    <property type="evidence" value="ECO:0007669"/>
    <property type="project" value="UniProtKB-KW"/>
</dbReference>
<proteinExistence type="inferred from homology"/>
<dbReference type="PROSITE" id="PS51471">
    <property type="entry name" value="FE2OG_OXY"/>
    <property type="match status" value="1"/>
</dbReference>
<evidence type="ECO:0000313" key="5">
    <source>
        <dbReference type="Proteomes" id="UP000198226"/>
    </source>
</evidence>
<dbReference type="InterPro" id="IPR050231">
    <property type="entry name" value="Iron_ascorbate_oxido_reductase"/>
</dbReference>
<evidence type="ECO:0000256" key="1">
    <source>
        <dbReference type="ARBA" id="ARBA00004792"/>
    </source>
</evidence>
<dbReference type="InterPro" id="IPR026992">
    <property type="entry name" value="DIOX_N"/>
</dbReference>
<keyword evidence="3" id="KW-0479">Metal-binding</keyword>
<reference evidence="5" key="1">
    <citation type="submission" date="2016-06" db="EMBL/GenBank/DDBJ databases">
        <authorList>
            <person name="Varghese N."/>
            <person name="Submissions Spin"/>
        </authorList>
    </citation>
    <scope>NUCLEOTIDE SEQUENCE [LARGE SCALE GENOMIC DNA]</scope>
    <source>
        <strain evidence="5">DSM 44983</strain>
    </source>
</reference>
<dbReference type="AlphaFoldDB" id="A0A109IPN2"/>
<dbReference type="PANTHER" id="PTHR47990">
    <property type="entry name" value="2-OXOGLUTARATE (2OG) AND FE(II)-DEPENDENT OXYGENASE SUPERFAMILY PROTEIN-RELATED"/>
    <property type="match status" value="1"/>
</dbReference>
<dbReference type="GO" id="GO:0017000">
    <property type="term" value="P:antibiotic biosynthetic process"/>
    <property type="evidence" value="ECO:0007669"/>
    <property type="project" value="UniProtKB-KW"/>
</dbReference>
<sequence length="342" mass="38077">MRIPTVHIGALAAHDPAAIAAVRQATRQIGLFYLDLRPGIGAETFDELFVETRRFFHAAPEVKSAISVRHSPHYRGFVAPREESTNGTADLKESWEFGREATPPPDAEPQDWFVMYGGNQWPDPARLPGFRPTVDRYTEWVSQVGRTVVEALARSMGQHDVLGKPDSAFGEDLHWFSRLIYYRDSDEYRGEDVRLGEHTDSGMLTVSIQDSDGLEVRTQDGEWLLVSPPPGACVVFTGELMGLWSGGYYPACRHRVHADNLRGDRVSVISFFIPELGSVLRPIDPAEAVAAEGTDAAVAVAADNPWLRPGERGDAVEPFVVGEREWARVHEIFPRDEQEVTK</sequence>